<sequence length="162" mass="17225">MSLQVTFMGFAEAATFDARGQLALIGFSPQAFTVEQFPGQVNAPLIMIIDDDDEGATLKAGRTANVRIMVKNDSGEVVFFVEQATPVNEVKNSGMLPGRLALVAQVPVTASKAGRYTYHATVTVVGDDSPELTAQASLRVVDQALLDARRAAAQQNREGQVG</sequence>
<protein>
    <submittedName>
        <fullName evidence="1">Uncharacterized protein</fullName>
    </submittedName>
</protein>
<reference evidence="2" key="1">
    <citation type="journal article" date="2019" name="Int. J. Syst. Evol. Microbiol.">
        <title>The Global Catalogue of Microorganisms (GCM) 10K type strain sequencing project: providing services to taxonomists for standard genome sequencing and annotation.</title>
        <authorList>
            <consortium name="The Broad Institute Genomics Platform"/>
            <consortium name="The Broad Institute Genome Sequencing Center for Infectious Disease"/>
            <person name="Wu L."/>
            <person name="Ma J."/>
        </authorList>
    </citation>
    <scope>NUCLEOTIDE SEQUENCE [LARGE SCALE GENOMIC DNA]</scope>
    <source>
        <strain evidence="2">JCM 17138</strain>
    </source>
</reference>
<proteinExistence type="predicted"/>
<organism evidence="1 2">
    <name type="scientific">Streptomyces coacervatus</name>
    <dbReference type="NCBI Taxonomy" id="647381"/>
    <lineage>
        <taxon>Bacteria</taxon>
        <taxon>Bacillati</taxon>
        <taxon>Actinomycetota</taxon>
        <taxon>Actinomycetes</taxon>
        <taxon>Kitasatosporales</taxon>
        <taxon>Streptomycetaceae</taxon>
        <taxon>Streptomyces</taxon>
    </lineage>
</organism>
<dbReference type="Proteomes" id="UP001501009">
    <property type="component" value="Unassembled WGS sequence"/>
</dbReference>
<gene>
    <name evidence="1" type="ORF">GCM10022403_039170</name>
</gene>
<evidence type="ECO:0000313" key="1">
    <source>
        <dbReference type="EMBL" id="GAA3801053.1"/>
    </source>
</evidence>
<evidence type="ECO:0000313" key="2">
    <source>
        <dbReference type="Proteomes" id="UP001501009"/>
    </source>
</evidence>
<accession>A0ABP7HS94</accession>
<comment type="caution">
    <text evidence="1">The sequence shown here is derived from an EMBL/GenBank/DDBJ whole genome shotgun (WGS) entry which is preliminary data.</text>
</comment>
<keyword evidence="2" id="KW-1185">Reference proteome</keyword>
<name>A0ABP7HS94_9ACTN</name>
<dbReference type="EMBL" id="BAABDE010000017">
    <property type="protein sequence ID" value="GAA3801053.1"/>
    <property type="molecule type" value="Genomic_DNA"/>
</dbReference>